<protein>
    <submittedName>
        <fullName evidence="3">DUF559 domain-containing protein</fullName>
    </submittedName>
</protein>
<evidence type="ECO:0000259" key="2">
    <source>
        <dbReference type="Pfam" id="PF04480"/>
    </source>
</evidence>
<dbReference type="Pfam" id="PF04480">
    <property type="entry name" value="DUF559"/>
    <property type="match status" value="1"/>
</dbReference>
<evidence type="ECO:0000256" key="1">
    <source>
        <dbReference type="SAM" id="MobiDB-lite"/>
    </source>
</evidence>
<organism evidence="3 4">
    <name type="scientific">Brachybacterium avium</name>
    <dbReference type="NCBI Taxonomy" id="2017485"/>
    <lineage>
        <taxon>Bacteria</taxon>
        <taxon>Bacillati</taxon>
        <taxon>Actinomycetota</taxon>
        <taxon>Actinomycetes</taxon>
        <taxon>Micrococcales</taxon>
        <taxon>Dermabacteraceae</taxon>
        <taxon>Brachybacterium</taxon>
    </lineage>
</organism>
<dbReference type="SUPFAM" id="SSF52980">
    <property type="entry name" value="Restriction endonuclease-like"/>
    <property type="match status" value="1"/>
</dbReference>
<keyword evidence="4" id="KW-1185">Reference proteome</keyword>
<dbReference type="AlphaFoldDB" id="A0A220UEK9"/>
<evidence type="ECO:0000313" key="4">
    <source>
        <dbReference type="Proteomes" id="UP000198398"/>
    </source>
</evidence>
<dbReference type="KEGG" id="brv:CFK39_11765"/>
<dbReference type="Proteomes" id="UP000198398">
    <property type="component" value="Chromosome"/>
</dbReference>
<dbReference type="InterPro" id="IPR011335">
    <property type="entry name" value="Restrct_endonuc-II-like"/>
</dbReference>
<evidence type="ECO:0000313" key="3">
    <source>
        <dbReference type="EMBL" id="ASK66381.1"/>
    </source>
</evidence>
<feature type="region of interest" description="Disordered" evidence="1">
    <location>
        <begin position="1"/>
        <end position="23"/>
    </location>
</feature>
<proteinExistence type="predicted"/>
<name>A0A220UEK9_9MICO</name>
<gene>
    <name evidence="3" type="ORF">CFK39_11765</name>
</gene>
<dbReference type="Gene3D" id="3.40.960.10">
    <property type="entry name" value="VSR Endonuclease"/>
    <property type="match status" value="1"/>
</dbReference>
<sequence length="314" mass="35205">MGDRAWNENRVPGSAGRSRVSVPPKRVFTRQGLRRMGVSERRISSGEFLRVLPGCYTRRDAPADLRAVARTAHRRVVPDSVLCHVTAAELLGLPLPHQHSWSGGAAVHVRVEPKAKRRSAKRLVVHVRTGRPQIRHDGLVLDWPVDVLLDLAALLSHDELVACVDALGSRMRDRLRLPVETIRIEAQSLRGPGVRALRAAAAEARDWVDSPQETRTRLMLRRAGYAEPMTNHRVWDGVKRKAYYLDLSYPERRIAIEYDGKHHFTPEQARKDHGKDATLHRGGWTVLRILAEDLEDPASFFALLDEALGNAGSS</sequence>
<accession>A0A220UEK9</accession>
<reference evidence="4" key="1">
    <citation type="submission" date="2017-07" db="EMBL/GenBank/DDBJ databases">
        <title>Brachybacterium sp. VR2415.</title>
        <authorList>
            <person name="Tak E.J."/>
            <person name="Bae J.-W."/>
        </authorList>
    </citation>
    <scope>NUCLEOTIDE SEQUENCE [LARGE SCALE GENOMIC DNA]</scope>
    <source>
        <strain evidence="4">VR2415</strain>
    </source>
</reference>
<dbReference type="InterPro" id="IPR007569">
    <property type="entry name" value="DUF559"/>
</dbReference>
<dbReference type="EMBL" id="CP022316">
    <property type="protein sequence ID" value="ASK66381.1"/>
    <property type="molecule type" value="Genomic_DNA"/>
</dbReference>
<feature type="domain" description="DUF559" evidence="2">
    <location>
        <begin position="242"/>
        <end position="294"/>
    </location>
</feature>